<dbReference type="SUPFAM" id="SSF57903">
    <property type="entry name" value="FYVE/PHD zinc finger"/>
    <property type="match status" value="1"/>
</dbReference>
<dbReference type="Gene3D" id="3.30.40.10">
    <property type="entry name" value="Zinc/RING finger domain, C3HC4 (zinc finger)"/>
    <property type="match status" value="1"/>
</dbReference>
<dbReference type="GeneID" id="13404560"/>
<feature type="region of interest" description="Disordered" evidence="4">
    <location>
        <begin position="1"/>
        <end position="88"/>
    </location>
</feature>
<dbReference type="RefSeq" id="XP_003854220.1">
    <property type="nucleotide sequence ID" value="XM_003854172.1"/>
</dbReference>
<dbReference type="PROSITE" id="PS01359">
    <property type="entry name" value="ZF_PHD_1"/>
    <property type="match status" value="1"/>
</dbReference>
<keyword evidence="2" id="KW-0863">Zinc-finger</keyword>
<dbReference type="InterPro" id="IPR053051">
    <property type="entry name" value="HDAC_complex_subunit"/>
</dbReference>
<dbReference type="InterPro" id="IPR003903">
    <property type="entry name" value="UIM_dom"/>
</dbReference>
<accession>F9X6H6</accession>
<dbReference type="PANTHER" id="PTHR47793:SF1">
    <property type="entry name" value="HISTONE DEACETYLASE COMPLEX SUBUNIT CTI6"/>
    <property type="match status" value="1"/>
</dbReference>
<dbReference type="GO" id="GO:0033698">
    <property type="term" value="C:Rpd3L complex"/>
    <property type="evidence" value="ECO:0007669"/>
    <property type="project" value="TreeGrafter"/>
</dbReference>
<feature type="compositionally biased region" description="Basic and acidic residues" evidence="4">
    <location>
        <begin position="262"/>
        <end position="284"/>
    </location>
</feature>
<feature type="domain" description="Zinc finger PHD-type" evidence="5">
    <location>
        <begin position="96"/>
        <end position="161"/>
    </location>
</feature>
<dbReference type="Pfam" id="PF00628">
    <property type="entry name" value="PHD"/>
    <property type="match status" value="1"/>
</dbReference>
<dbReference type="SMART" id="SM00249">
    <property type="entry name" value="PHD"/>
    <property type="match status" value="1"/>
</dbReference>
<feature type="compositionally biased region" description="Polar residues" evidence="4">
    <location>
        <begin position="461"/>
        <end position="495"/>
    </location>
</feature>
<keyword evidence="1" id="KW-0479">Metal-binding</keyword>
<reference evidence="6 7" key="1">
    <citation type="journal article" date="2011" name="PLoS Genet.">
        <title>Finished genome of the fungal wheat pathogen Mycosphaerella graminicola reveals dispensome structure, chromosome plasticity, and stealth pathogenesis.</title>
        <authorList>
            <person name="Goodwin S.B."/>
            <person name="Ben M'barek S."/>
            <person name="Dhillon B."/>
            <person name="Wittenberg A.H.J."/>
            <person name="Crane C.F."/>
            <person name="Hane J.K."/>
            <person name="Foster A.J."/>
            <person name="Van der Lee T.A.J."/>
            <person name="Grimwood J."/>
            <person name="Aerts A."/>
            <person name="Antoniw J."/>
            <person name="Bailey A."/>
            <person name="Bluhm B."/>
            <person name="Bowler J."/>
            <person name="Bristow J."/>
            <person name="van der Burgt A."/>
            <person name="Canto-Canche B."/>
            <person name="Churchill A.C.L."/>
            <person name="Conde-Ferraez L."/>
            <person name="Cools H.J."/>
            <person name="Coutinho P.M."/>
            <person name="Csukai M."/>
            <person name="Dehal P."/>
            <person name="De Wit P."/>
            <person name="Donzelli B."/>
            <person name="van de Geest H.C."/>
            <person name="van Ham R.C.H.J."/>
            <person name="Hammond-Kosack K.E."/>
            <person name="Henrissat B."/>
            <person name="Kilian A."/>
            <person name="Kobayashi A.K."/>
            <person name="Koopmann E."/>
            <person name="Kourmpetis Y."/>
            <person name="Kuzniar A."/>
            <person name="Lindquist E."/>
            <person name="Lombard V."/>
            <person name="Maliepaard C."/>
            <person name="Martins N."/>
            <person name="Mehrabi R."/>
            <person name="Nap J.P.H."/>
            <person name="Ponomarenko A."/>
            <person name="Rudd J.J."/>
            <person name="Salamov A."/>
            <person name="Schmutz J."/>
            <person name="Schouten H.J."/>
            <person name="Shapiro H."/>
            <person name="Stergiopoulos I."/>
            <person name="Torriani S.F.F."/>
            <person name="Tu H."/>
            <person name="de Vries R.P."/>
            <person name="Waalwijk C."/>
            <person name="Ware S.B."/>
            <person name="Wiebenga A."/>
            <person name="Zwiers L.-H."/>
            <person name="Oliver R.P."/>
            <person name="Grigoriev I.V."/>
            <person name="Kema G.H.J."/>
        </authorList>
    </citation>
    <scope>NUCLEOTIDE SEQUENCE [LARGE SCALE GENOMIC DNA]</scope>
    <source>
        <strain evidence="7">CBS 115943 / IPO323</strain>
    </source>
</reference>
<dbReference type="HOGENOM" id="CLU_020879_0_1_1"/>
<dbReference type="STRING" id="336722.F9X6H6"/>
<keyword evidence="7" id="KW-1185">Reference proteome</keyword>
<evidence type="ECO:0000256" key="4">
    <source>
        <dbReference type="SAM" id="MobiDB-lite"/>
    </source>
</evidence>
<dbReference type="AlphaFoldDB" id="F9X6H6"/>
<dbReference type="InterPro" id="IPR019787">
    <property type="entry name" value="Znf_PHD-finger"/>
</dbReference>
<organism evidence="6 7">
    <name type="scientific">Zymoseptoria tritici (strain CBS 115943 / IPO323)</name>
    <name type="common">Speckled leaf blotch fungus</name>
    <name type="synonym">Septoria tritici</name>
    <dbReference type="NCBI Taxonomy" id="336722"/>
    <lineage>
        <taxon>Eukaryota</taxon>
        <taxon>Fungi</taxon>
        <taxon>Dikarya</taxon>
        <taxon>Ascomycota</taxon>
        <taxon>Pezizomycotina</taxon>
        <taxon>Dothideomycetes</taxon>
        <taxon>Dothideomycetidae</taxon>
        <taxon>Mycosphaerellales</taxon>
        <taxon>Mycosphaerellaceae</taxon>
        <taxon>Zymoseptoria</taxon>
    </lineage>
</organism>
<dbReference type="Proteomes" id="UP000008062">
    <property type="component" value="Chromosome 3"/>
</dbReference>
<evidence type="ECO:0000313" key="7">
    <source>
        <dbReference type="Proteomes" id="UP000008062"/>
    </source>
</evidence>
<dbReference type="GO" id="GO:0061188">
    <property type="term" value="P:negative regulation of rDNA heterochromatin formation"/>
    <property type="evidence" value="ECO:0007669"/>
    <property type="project" value="TreeGrafter"/>
</dbReference>
<feature type="compositionally biased region" description="Pro residues" evidence="4">
    <location>
        <begin position="406"/>
        <end position="419"/>
    </location>
</feature>
<dbReference type="KEGG" id="ztr:MYCGRDRAFT_108842"/>
<keyword evidence="3" id="KW-0862">Zinc</keyword>
<name>F9X6H6_ZYMTI</name>
<feature type="region of interest" description="Disordered" evidence="4">
    <location>
        <begin position="218"/>
        <end position="529"/>
    </location>
</feature>
<dbReference type="EMBL" id="CM001198">
    <property type="protein sequence ID" value="EGP89196.1"/>
    <property type="molecule type" value="Genomic_DNA"/>
</dbReference>
<dbReference type="GO" id="GO:0061186">
    <property type="term" value="P:negative regulation of silent mating-type cassette heterochromatin formation"/>
    <property type="evidence" value="ECO:0007669"/>
    <property type="project" value="TreeGrafter"/>
</dbReference>
<feature type="compositionally biased region" description="Low complexity" evidence="4">
    <location>
        <begin position="564"/>
        <end position="584"/>
    </location>
</feature>
<gene>
    <name evidence="6" type="ORF">MYCGRDRAFT_108842</name>
</gene>
<dbReference type="PROSITE" id="PS50330">
    <property type="entry name" value="UIM"/>
    <property type="match status" value="1"/>
</dbReference>
<evidence type="ECO:0000259" key="5">
    <source>
        <dbReference type="SMART" id="SM00249"/>
    </source>
</evidence>
<dbReference type="GO" id="GO:0070210">
    <property type="term" value="C:Rpd3L-Expanded complex"/>
    <property type="evidence" value="ECO:0007669"/>
    <property type="project" value="TreeGrafter"/>
</dbReference>
<dbReference type="InterPro" id="IPR011011">
    <property type="entry name" value="Znf_FYVE_PHD"/>
</dbReference>
<feature type="compositionally biased region" description="Basic residues" evidence="4">
    <location>
        <begin position="424"/>
        <end position="435"/>
    </location>
</feature>
<feature type="compositionally biased region" description="Basic and acidic residues" evidence="4">
    <location>
        <begin position="297"/>
        <end position="308"/>
    </location>
</feature>
<dbReference type="OMA" id="RPRYMNP"/>
<proteinExistence type="predicted"/>
<feature type="compositionally biased region" description="Basic and acidic residues" evidence="4">
    <location>
        <begin position="231"/>
        <end position="244"/>
    </location>
</feature>
<protein>
    <recommendedName>
        <fullName evidence="5">Zinc finger PHD-type domain-containing protein</fullName>
    </recommendedName>
</protein>
<feature type="compositionally biased region" description="Polar residues" evidence="4">
    <location>
        <begin position="37"/>
        <end position="53"/>
    </location>
</feature>
<feature type="compositionally biased region" description="Polar residues" evidence="4">
    <location>
        <begin position="438"/>
        <end position="452"/>
    </location>
</feature>
<evidence type="ECO:0000313" key="6">
    <source>
        <dbReference type="EMBL" id="EGP89196.1"/>
    </source>
</evidence>
<sequence>MPPSPPARRSTRGAAPAAPTSTTSFSLSSSRQDRNTRGGNAQTSATPRSLSSEDISEPPRRSQRAQLLQKEDSPGKSAEAIDDPDEEAIDEEEITRCICGHQDYPGPPLSEAFDNIPDAQSEDAGGLFILCDGCSVWQHGGCVGIVEESQSPDKYFCELCRPKQHSVHKDVNGDIALTHLQHLHTTCDSVTMARYHDAPTRHAAAKVENNRQKYSLYLPLHPKASRKGSVSKHDDKAKKERDLAASRGSVDPTTGRRRGTMRSKEHDDEEEQLKRAIEESKRAADGGTGTGRRVGKRGRDDSSEDKHESKRQRTASMSVPSVTRTADLEDDTDGEGNPTTSKIKKAKAEAAQSARQVKQAEQEKERERARAEAANRRLDRARSRRNDEAELDDDGAEVAPSHHDSPPPPSSQPPSPPAPVEKISHKKGPGKKPGKKLGNNQYTKRNLEQAASSPFGRKRGLQTQATTGSGDEGQDSANADTNGNGTSKTSPSAAENGNTNGNGTGRKFGRPKKNVVNGNGNGRTTINAGEEVEKTFTNMSLALNNMSAYIAKQQGELGLPAVASGVSPGSGGEESLSAGGAVQPPGGGGDGEGVHKVEVESKFEELSSAEMAVKLQENIARWQAEYGHLVS</sequence>
<evidence type="ECO:0000256" key="1">
    <source>
        <dbReference type="ARBA" id="ARBA00022723"/>
    </source>
</evidence>
<feature type="region of interest" description="Disordered" evidence="4">
    <location>
        <begin position="564"/>
        <end position="595"/>
    </location>
</feature>
<dbReference type="PANTHER" id="PTHR47793">
    <property type="entry name" value="HISTONE DEACETYLASE COMPLEX SUBUNIT CTI6"/>
    <property type="match status" value="1"/>
</dbReference>
<feature type="compositionally biased region" description="Low complexity" evidence="4">
    <location>
        <begin position="12"/>
        <end position="30"/>
    </location>
</feature>
<evidence type="ECO:0000256" key="2">
    <source>
        <dbReference type="ARBA" id="ARBA00022771"/>
    </source>
</evidence>
<feature type="compositionally biased region" description="Polar residues" evidence="4">
    <location>
        <begin position="314"/>
        <end position="324"/>
    </location>
</feature>
<dbReference type="eggNOG" id="KOG1844">
    <property type="taxonomic scope" value="Eukaryota"/>
</dbReference>
<dbReference type="InterPro" id="IPR013083">
    <property type="entry name" value="Znf_RING/FYVE/PHD"/>
</dbReference>
<evidence type="ECO:0000256" key="3">
    <source>
        <dbReference type="ARBA" id="ARBA00022833"/>
    </source>
</evidence>
<dbReference type="OrthoDB" id="418595at2759"/>
<feature type="compositionally biased region" description="Basic and acidic residues" evidence="4">
    <location>
        <begin position="358"/>
        <end position="388"/>
    </location>
</feature>
<dbReference type="InterPro" id="IPR001965">
    <property type="entry name" value="Znf_PHD"/>
</dbReference>
<dbReference type="InParanoid" id="F9X6H6"/>
<dbReference type="InterPro" id="IPR019786">
    <property type="entry name" value="Zinc_finger_PHD-type_CS"/>
</dbReference>
<dbReference type="GO" id="GO:0008270">
    <property type="term" value="F:zinc ion binding"/>
    <property type="evidence" value="ECO:0007669"/>
    <property type="project" value="UniProtKB-KW"/>
</dbReference>